<feature type="domain" description="F-box" evidence="1">
    <location>
        <begin position="5"/>
        <end position="44"/>
    </location>
</feature>
<dbReference type="Proteomes" id="UP001222325">
    <property type="component" value="Unassembled WGS sequence"/>
</dbReference>
<reference evidence="2" key="1">
    <citation type="submission" date="2023-03" db="EMBL/GenBank/DDBJ databases">
        <title>Massive genome expansion in bonnet fungi (Mycena s.s.) driven by repeated elements and novel gene families across ecological guilds.</title>
        <authorList>
            <consortium name="Lawrence Berkeley National Laboratory"/>
            <person name="Harder C.B."/>
            <person name="Miyauchi S."/>
            <person name="Viragh M."/>
            <person name="Kuo A."/>
            <person name="Thoen E."/>
            <person name="Andreopoulos B."/>
            <person name="Lu D."/>
            <person name="Skrede I."/>
            <person name="Drula E."/>
            <person name="Henrissat B."/>
            <person name="Morin E."/>
            <person name="Kohler A."/>
            <person name="Barry K."/>
            <person name="LaButti K."/>
            <person name="Morin E."/>
            <person name="Salamov A."/>
            <person name="Lipzen A."/>
            <person name="Mereny Z."/>
            <person name="Hegedus B."/>
            <person name="Baldrian P."/>
            <person name="Stursova M."/>
            <person name="Weitz H."/>
            <person name="Taylor A."/>
            <person name="Grigoriev I.V."/>
            <person name="Nagy L.G."/>
            <person name="Martin F."/>
            <person name="Kauserud H."/>
        </authorList>
    </citation>
    <scope>NUCLEOTIDE SEQUENCE</scope>
    <source>
        <strain evidence="2">CBHHK173m</strain>
    </source>
</reference>
<dbReference type="Pfam" id="PF12937">
    <property type="entry name" value="F-box-like"/>
    <property type="match status" value="1"/>
</dbReference>
<gene>
    <name evidence="2" type="ORF">B0H15DRAFT_28806</name>
</gene>
<dbReference type="EMBL" id="JARJCN010000001">
    <property type="protein sequence ID" value="KAJ7104517.1"/>
    <property type="molecule type" value="Genomic_DNA"/>
</dbReference>
<proteinExistence type="predicted"/>
<accession>A0AAD6XYJ8</accession>
<dbReference type="InterPro" id="IPR001810">
    <property type="entry name" value="F-box_dom"/>
</dbReference>
<organism evidence="2 3">
    <name type="scientific">Mycena belliarum</name>
    <dbReference type="NCBI Taxonomy" id="1033014"/>
    <lineage>
        <taxon>Eukaryota</taxon>
        <taxon>Fungi</taxon>
        <taxon>Dikarya</taxon>
        <taxon>Basidiomycota</taxon>
        <taxon>Agaricomycotina</taxon>
        <taxon>Agaricomycetes</taxon>
        <taxon>Agaricomycetidae</taxon>
        <taxon>Agaricales</taxon>
        <taxon>Marasmiineae</taxon>
        <taxon>Mycenaceae</taxon>
        <taxon>Mycena</taxon>
    </lineage>
</organism>
<dbReference type="SUPFAM" id="SSF81383">
    <property type="entry name" value="F-box domain"/>
    <property type="match status" value="1"/>
</dbReference>
<dbReference type="InterPro" id="IPR036047">
    <property type="entry name" value="F-box-like_dom_sf"/>
</dbReference>
<keyword evidence="3" id="KW-1185">Reference proteome</keyword>
<evidence type="ECO:0000313" key="3">
    <source>
        <dbReference type="Proteomes" id="UP001222325"/>
    </source>
</evidence>
<comment type="caution">
    <text evidence="2">The sequence shown here is derived from an EMBL/GenBank/DDBJ whole genome shotgun (WGS) entry which is preliminary data.</text>
</comment>
<name>A0AAD6XYJ8_9AGAR</name>
<sequence length="468" mass="51185">MSPLLSLPNELLLVVFHHLQDPYPLYPLSTLCRRLHFLSLPIYLSRRGIYNETCGNISISAEQIDVLPALQTSLFLNTVPSLCCAFPNPYSDQDLARFLRVCCTLQSVGAAKLQFAQAPSSNDDYTEKMHETYLINVVNILNKVLEKSCTTLTIEATPDEISAITRARFSSKRGRGMRPVSQAHLLTSRISLSPAALRQSTLTTFRLHSPLLFTPHCRAWTIDVLNSFHLSSLSINAPAVAADVFNGLLSQTEIPTLSDLSMVNCRIAPAHLHLFLARHPSISSLHLDNMFVPSAGERLPPGFLPQLASLSAPAPQIAYFFHALPPAATLRTVRVLCHMTHVDLRLTDTSLRAAAPRLAPPVALALVLPVPASLPRVIPDVDMVFDADTDSALRFVSTLAFVFADDDAALGPVKYAAIAKWAAPFPALRTVELVGSRSTDTAPILAAFQARAPDVERVVWHGIVDMNQ</sequence>
<evidence type="ECO:0000313" key="2">
    <source>
        <dbReference type="EMBL" id="KAJ7104517.1"/>
    </source>
</evidence>
<evidence type="ECO:0000259" key="1">
    <source>
        <dbReference type="Pfam" id="PF12937"/>
    </source>
</evidence>
<dbReference type="AlphaFoldDB" id="A0AAD6XYJ8"/>
<protein>
    <recommendedName>
        <fullName evidence="1">F-box domain-containing protein</fullName>
    </recommendedName>
</protein>